<evidence type="ECO:0000313" key="3">
    <source>
        <dbReference type="Proteomes" id="UP000015453"/>
    </source>
</evidence>
<reference evidence="2 3" key="1">
    <citation type="journal article" date="2013" name="BMC Genomics">
        <title>The miniature genome of a carnivorous plant Genlisea aurea contains a low number of genes and short non-coding sequences.</title>
        <authorList>
            <person name="Leushkin E.V."/>
            <person name="Sutormin R.A."/>
            <person name="Nabieva E.R."/>
            <person name="Penin A.A."/>
            <person name="Kondrashov A.S."/>
            <person name="Logacheva M.D."/>
        </authorList>
    </citation>
    <scope>NUCLEOTIDE SEQUENCE [LARGE SCALE GENOMIC DNA]</scope>
</reference>
<dbReference type="InterPro" id="IPR019448">
    <property type="entry name" value="NT-C2"/>
</dbReference>
<dbReference type="PANTHER" id="PTHR34452:SF7">
    <property type="entry name" value="MYOSIN HEAVY CHAIN-RELATED PROTEIN"/>
    <property type="match status" value="1"/>
</dbReference>
<protein>
    <recommendedName>
        <fullName evidence="1">C2 NT-type domain-containing protein</fullName>
    </recommendedName>
</protein>
<dbReference type="AlphaFoldDB" id="S8CGJ2"/>
<comment type="caution">
    <text evidence="2">The sequence shown here is derived from an EMBL/GenBank/DDBJ whole genome shotgun (WGS) entry which is preliminary data.</text>
</comment>
<keyword evidence="3" id="KW-1185">Reference proteome</keyword>
<dbReference type="EMBL" id="AUSU01003884">
    <property type="protein sequence ID" value="EPS66074.1"/>
    <property type="molecule type" value="Genomic_DNA"/>
</dbReference>
<organism evidence="2 3">
    <name type="scientific">Genlisea aurea</name>
    <dbReference type="NCBI Taxonomy" id="192259"/>
    <lineage>
        <taxon>Eukaryota</taxon>
        <taxon>Viridiplantae</taxon>
        <taxon>Streptophyta</taxon>
        <taxon>Embryophyta</taxon>
        <taxon>Tracheophyta</taxon>
        <taxon>Spermatophyta</taxon>
        <taxon>Magnoliopsida</taxon>
        <taxon>eudicotyledons</taxon>
        <taxon>Gunneridae</taxon>
        <taxon>Pentapetalae</taxon>
        <taxon>asterids</taxon>
        <taxon>lamiids</taxon>
        <taxon>Lamiales</taxon>
        <taxon>Lentibulariaceae</taxon>
        <taxon>Genlisea</taxon>
    </lineage>
</organism>
<dbReference type="Proteomes" id="UP000015453">
    <property type="component" value="Unassembled WGS sequence"/>
</dbReference>
<feature type="non-terminal residue" evidence="2">
    <location>
        <position position="140"/>
    </location>
</feature>
<evidence type="ECO:0000313" key="2">
    <source>
        <dbReference type="EMBL" id="EPS66074.1"/>
    </source>
</evidence>
<dbReference type="PROSITE" id="PS51840">
    <property type="entry name" value="C2_NT"/>
    <property type="match status" value="1"/>
</dbReference>
<feature type="domain" description="C2 NT-type" evidence="1">
    <location>
        <begin position="6"/>
        <end position="140"/>
    </location>
</feature>
<proteinExistence type="predicted"/>
<accession>S8CGJ2</accession>
<gene>
    <name evidence="2" type="ORF">M569_08704</name>
</gene>
<name>S8CGJ2_9LAMI</name>
<dbReference type="Pfam" id="PF10358">
    <property type="entry name" value="NT-C2"/>
    <property type="match status" value="1"/>
</dbReference>
<sequence length="140" mass="15326">MFRSARWRSEKNRSSVVFKLQFHATKVPPSGDVALTISLVPADSGRPTSKSDVAAVSDGDCLWENPVYESVKFNRDPKSGKIHERIYHFVLGAGLSKSGVIGEASIDMSKYVEAEKVTTVSLPLKGSKSEAILNISIQRM</sequence>
<evidence type="ECO:0000259" key="1">
    <source>
        <dbReference type="PROSITE" id="PS51840"/>
    </source>
</evidence>
<dbReference type="PANTHER" id="PTHR34452">
    <property type="entry name" value="MYOSIN HEAVY CHAIN-RELATED PROTEIN"/>
    <property type="match status" value="1"/>
</dbReference>
<dbReference type="OrthoDB" id="765176at2759"/>